<proteinExistence type="predicted"/>
<dbReference type="SUPFAM" id="SSF46565">
    <property type="entry name" value="Chaperone J-domain"/>
    <property type="match status" value="1"/>
</dbReference>
<dbReference type="PROSITE" id="PS50076">
    <property type="entry name" value="DNAJ_2"/>
    <property type="match status" value="1"/>
</dbReference>
<gene>
    <name evidence="3" type="ORF">ACHAW5_008787</name>
</gene>
<feature type="region of interest" description="Disordered" evidence="1">
    <location>
        <begin position="226"/>
        <end position="262"/>
    </location>
</feature>
<dbReference type="Gene3D" id="1.10.287.110">
    <property type="entry name" value="DnaJ domain"/>
    <property type="match status" value="1"/>
</dbReference>
<evidence type="ECO:0000259" key="2">
    <source>
        <dbReference type="PROSITE" id="PS50076"/>
    </source>
</evidence>
<dbReference type="InterPro" id="IPR001623">
    <property type="entry name" value="DnaJ_domain"/>
</dbReference>
<feature type="region of interest" description="Disordered" evidence="1">
    <location>
        <begin position="29"/>
        <end position="53"/>
    </location>
</feature>
<dbReference type="Proteomes" id="UP001530315">
    <property type="component" value="Unassembled WGS sequence"/>
</dbReference>
<reference evidence="3 4" key="1">
    <citation type="submission" date="2024-10" db="EMBL/GenBank/DDBJ databases">
        <title>Updated reference genomes for cyclostephanoid diatoms.</title>
        <authorList>
            <person name="Roberts W.R."/>
            <person name="Alverson A.J."/>
        </authorList>
    </citation>
    <scope>NUCLEOTIDE SEQUENCE [LARGE SCALE GENOMIC DNA]</scope>
    <source>
        <strain evidence="3 4">AJA276-08</strain>
    </source>
</reference>
<feature type="domain" description="J" evidence="2">
    <location>
        <begin position="64"/>
        <end position="141"/>
    </location>
</feature>
<accession>A0ABD3PDH0</accession>
<evidence type="ECO:0000313" key="3">
    <source>
        <dbReference type="EMBL" id="KAL3786170.1"/>
    </source>
</evidence>
<dbReference type="CDD" id="cd06257">
    <property type="entry name" value="DnaJ"/>
    <property type="match status" value="1"/>
</dbReference>
<dbReference type="AlphaFoldDB" id="A0ABD3PDH0"/>
<evidence type="ECO:0000256" key="1">
    <source>
        <dbReference type="SAM" id="MobiDB-lite"/>
    </source>
</evidence>
<organism evidence="3 4">
    <name type="scientific">Stephanodiscus triporus</name>
    <dbReference type="NCBI Taxonomy" id="2934178"/>
    <lineage>
        <taxon>Eukaryota</taxon>
        <taxon>Sar</taxon>
        <taxon>Stramenopiles</taxon>
        <taxon>Ochrophyta</taxon>
        <taxon>Bacillariophyta</taxon>
        <taxon>Coscinodiscophyceae</taxon>
        <taxon>Thalassiosirophycidae</taxon>
        <taxon>Stephanodiscales</taxon>
        <taxon>Stephanodiscaceae</taxon>
        <taxon>Stephanodiscus</taxon>
    </lineage>
</organism>
<comment type="caution">
    <text evidence="3">The sequence shown here is derived from an EMBL/GenBank/DDBJ whole genome shotgun (WGS) entry which is preliminary data.</text>
</comment>
<name>A0ABD3PDH0_9STRA</name>
<dbReference type="EMBL" id="JALLAZ020000848">
    <property type="protein sequence ID" value="KAL3786170.1"/>
    <property type="molecule type" value="Genomic_DNA"/>
</dbReference>
<protein>
    <recommendedName>
        <fullName evidence="2">J domain-containing protein</fullName>
    </recommendedName>
</protein>
<feature type="compositionally biased region" description="Polar residues" evidence="1">
    <location>
        <begin position="250"/>
        <end position="262"/>
    </location>
</feature>
<dbReference type="InterPro" id="IPR036869">
    <property type="entry name" value="J_dom_sf"/>
</dbReference>
<sequence>MRVLAVRAMMADIVPRKYARRRPSSFDPPSLFAAAHPHRSRRHPFSSSSSSSYRPRRTKAFAACPFKTLNIPKDSTYAHARKAFLEIAMRHHPDMAGKDADEGTRDKSREIFVRCRKALESLVECEDTGLCLPRSEVERRNAKDDDDGMSDEEFDSWFAKETGHQNPFQFDLDPATMREVADMHADMAGSHGLDRDGGMWHLASLISSAVKSGKEGGAESLLRLEAGNANDVVEAGGKLERRRKRGGRASSYSSPRSTIGRR</sequence>
<evidence type="ECO:0000313" key="4">
    <source>
        <dbReference type="Proteomes" id="UP001530315"/>
    </source>
</evidence>
<keyword evidence="4" id="KW-1185">Reference proteome</keyword>